<feature type="transmembrane region" description="Helical" evidence="1">
    <location>
        <begin position="39"/>
        <end position="66"/>
    </location>
</feature>
<reference evidence="3" key="1">
    <citation type="submission" date="2017-09" db="EMBL/GenBank/DDBJ databases">
        <title>Depth-based differentiation of microbial function through sediment-hosted aquifers and enrichment of novel symbionts in the deep terrestrial subsurface.</title>
        <authorList>
            <person name="Probst A.J."/>
            <person name="Ladd B."/>
            <person name="Jarett J.K."/>
            <person name="Geller-Mcgrath D.E."/>
            <person name="Sieber C.M.K."/>
            <person name="Emerson J.B."/>
            <person name="Anantharaman K."/>
            <person name="Thomas B.C."/>
            <person name="Malmstrom R."/>
            <person name="Stieglmeier M."/>
            <person name="Klingl A."/>
            <person name="Woyke T."/>
            <person name="Ryan C.M."/>
            <person name="Banfield J.F."/>
        </authorList>
    </citation>
    <scope>NUCLEOTIDE SEQUENCE [LARGE SCALE GENOMIC DNA]</scope>
</reference>
<protein>
    <submittedName>
        <fullName evidence="2">Uncharacterized protein</fullName>
    </submittedName>
</protein>
<evidence type="ECO:0000256" key="1">
    <source>
        <dbReference type="SAM" id="Phobius"/>
    </source>
</evidence>
<comment type="caution">
    <text evidence="2">The sequence shown here is derived from an EMBL/GenBank/DDBJ whole genome shotgun (WGS) entry which is preliminary data.</text>
</comment>
<organism evidence="2 3">
    <name type="scientific">Candidatus Harrisonbacteria bacterium CG10_big_fil_rev_8_21_14_0_10_40_38</name>
    <dbReference type="NCBI Taxonomy" id="1974583"/>
    <lineage>
        <taxon>Bacteria</taxon>
        <taxon>Candidatus Harrisoniibacteriota</taxon>
    </lineage>
</organism>
<dbReference type="EMBL" id="PFAZ01000001">
    <property type="protein sequence ID" value="PIR89432.1"/>
    <property type="molecule type" value="Genomic_DNA"/>
</dbReference>
<sequence>MLDAPPLKPMSAREIRAIKPIPFKNTSTSFSFVKGQTHIFYSIFDSILSICYISIVGSWIVAVICLSASCGFGQVIEESPDTLPRRRDKKVAVRCFKRLGLRLL</sequence>
<name>A0A2H0USP7_9BACT</name>
<dbReference type="AlphaFoldDB" id="A0A2H0USP7"/>
<keyword evidence="1" id="KW-1133">Transmembrane helix</keyword>
<accession>A0A2H0USP7</accession>
<evidence type="ECO:0000313" key="2">
    <source>
        <dbReference type="EMBL" id="PIR89432.1"/>
    </source>
</evidence>
<keyword evidence="1" id="KW-0812">Transmembrane</keyword>
<dbReference type="Proteomes" id="UP000231157">
    <property type="component" value="Unassembled WGS sequence"/>
</dbReference>
<keyword evidence="1" id="KW-0472">Membrane</keyword>
<evidence type="ECO:0000313" key="3">
    <source>
        <dbReference type="Proteomes" id="UP000231157"/>
    </source>
</evidence>
<gene>
    <name evidence="2" type="ORF">COU07_00840</name>
</gene>
<proteinExistence type="predicted"/>